<evidence type="ECO:0000256" key="1">
    <source>
        <dbReference type="ARBA" id="ARBA00000188"/>
    </source>
</evidence>
<dbReference type="AlphaFoldDB" id="A0A420ZDI3"/>
<dbReference type="GO" id="GO:0008446">
    <property type="term" value="F:GDP-mannose 4,6-dehydratase activity"/>
    <property type="evidence" value="ECO:0007669"/>
    <property type="project" value="UniProtKB-UniRule"/>
</dbReference>
<evidence type="ECO:0000256" key="5">
    <source>
        <dbReference type="ARBA" id="ARBA00023239"/>
    </source>
</evidence>
<dbReference type="GO" id="GO:0070401">
    <property type="term" value="F:NADP+ binding"/>
    <property type="evidence" value="ECO:0007669"/>
    <property type="project" value="UniProtKB-UniRule"/>
</dbReference>
<evidence type="ECO:0000256" key="7">
    <source>
        <dbReference type="HAMAP-Rule" id="MF_00955"/>
    </source>
</evidence>
<organism evidence="9 10">
    <name type="scientific">candidate division Kazan bacterium</name>
    <dbReference type="NCBI Taxonomy" id="2202143"/>
    <lineage>
        <taxon>Bacteria</taxon>
        <taxon>Bacteria division Kazan-3B-28</taxon>
    </lineage>
</organism>
<dbReference type="InterPro" id="IPR006368">
    <property type="entry name" value="GDP_Man_deHydtase"/>
</dbReference>
<dbReference type="Proteomes" id="UP000281261">
    <property type="component" value="Unassembled WGS sequence"/>
</dbReference>
<dbReference type="InterPro" id="IPR016040">
    <property type="entry name" value="NAD(P)-bd_dom"/>
</dbReference>
<dbReference type="EMBL" id="QMNG01000002">
    <property type="protein sequence ID" value="RLC37674.1"/>
    <property type="molecule type" value="Genomic_DNA"/>
</dbReference>
<reference evidence="9 10" key="1">
    <citation type="submission" date="2018-06" db="EMBL/GenBank/DDBJ databases">
        <title>Extensive metabolic versatility and redundancy in microbially diverse, dynamic hydrothermal sediments.</title>
        <authorList>
            <person name="Dombrowski N."/>
            <person name="Teske A."/>
            <person name="Baker B.J."/>
        </authorList>
    </citation>
    <scope>NUCLEOTIDE SEQUENCE [LARGE SCALE GENOMIC DNA]</scope>
    <source>
        <strain evidence="9">B79_G16</strain>
    </source>
</reference>
<evidence type="ECO:0000259" key="8">
    <source>
        <dbReference type="Pfam" id="PF16363"/>
    </source>
</evidence>
<evidence type="ECO:0000256" key="3">
    <source>
        <dbReference type="ARBA" id="ARBA00009263"/>
    </source>
</evidence>
<accession>A0A420ZDI3</accession>
<proteinExistence type="inferred from homology"/>
<dbReference type="HAMAP" id="MF_00955">
    <property type="entry name" value="GDP_Man_dehydratase"/>
    <property type="match status" value="1"/>
</dbReference>
<dbReference type="Gene3D" id="3.90.25.10">
    <property type="entry name" value="UDP-galactose 4-epimerase, domain 1"/>
    <property type="match status" value="1"/>
</dbReference>
<dbReference type="InterPro" id="IPR036291">
    <property type="entry name" value="NAD(P)-bd_dom_sf"/>
</dbReference>
<evidence type="ECO:0000256" key="6">
    <source>
        <dbReference type="ARBA" id="ARBA00059383"/>
    </source>
</evidence>
<feature type="binding site" evidence="7">
    <location>
        <begin position="90"/>
        <end position="91"/>
    </location>
    <ligand>
        <name>NADP(+)</name>
        <dbReference type="ChEBI" id="CHEBI:58349"/>
    </ligand>
</feature>
<sequence length="359" mass="40158">MKTALITGITGQDGSILAELLLKKGYRVIGLMRRISTEPPYRLRHLGLEDSLHSGSLILAGGDITDINSIINLLKKYQPDEIYNLAAQSDVAIAFEQPHLTASINYIGVLNILTAIRALNMEDAVRLYQASTSEMFGGTARELKLQTQDEKTPFWPLSPYGNAKLAAHFEVVRARHVEHGKQIRTACGILFNHESELRGENFVTRKITKALARIKAGKQDILYLGNLEAKRDWGYARDYVEAMWQMLQQEGPADQWQDFVIATGETRTVRQFVEAACKCLGWSIRWEGAGNNEKGYVDDKLVVAVNPKFFRPNDVYLLCGNPAKAKKILGWRPKTSFDELVAKMMAHDLKQEGIAVPAA</sequence>
<keyword evidence="5 7" id="KW-0456">Lyase</keyword>
<protein>
    <recommendedName>
        <fullName evidence="4 7">GDP-mannose 4,6-dehydratase</fullName>
        <ecNumber evidence="4 7">4.2.1.47</ecNumber>
    </recommendedName>
    <alternativeName>
        <fullName evidence="7">GDP-D-mannose dehydratase</fullName>
    </alternativeName>
</protein>
<dbReference type="PANTHER" id="PTHR43715">
    <property type="entry name" value="GDP-MANNOSE 4,6-DEHYDRATASE"/>
    <property type="match status" value="1"/>
</dbReference>
<evidence type="ECO:0000313" key="10">
    <source>
        <dbReference type="Proteomes" id="UP000281261"/>
    </source>
</evidence>
<evidence type="ECO:0000313" key="9">
    <source>
        <dbReference type="EMBL" id="RLC37674.1"/>
    </source>
</evidence>
<comment type="function">
    <text evidence="6 7">Catalyzes the conversion of GDP-D-mannose to GDP-4-dehydro-6-deoxy-D-mannose.</text>
</comment>
<feature type="domain" description="NAD(P)-binding" evidence="8">
    <location>
        <begin position="5"/>
        <end position="344"/>
    </location>
</feature>
<name>A0A420ZDI3_UNCK3</name>
<comment type="caution">
    <text evidence="9">The sequence shown here is derived from an EMBL/GenBank/DDBJ whole genome shotgun (WGS) entry which is preliminary data.</text>
</comment>
<gene>
    <name evidence="7" type="primary">gmd</name>
    <name evidence="9" type="ORF">DRH29_01085</name>
</gene>
<dbReference type="GO" id="GO:0042351">
    <property type="term" value="P:'de novo' GDP-L-fucose biosynthetic process"/>
    <property type="evidence" value="ECO:0007669"/>
    <property type="project" value="TreeGrafter"/>
</dbReference>
<comment type="caution">
    <text evidence="7">Lacks conserved residue(s) required for the propagation of feature annotation.</text>
</comment>
<evidence type="ECO:0000256" key="4">
    <source>
        <dbReference type="ARBA" id="ARBA00011989"/>
    </source>
</evidence>
<dbReference type="EC" id="4.2.1.47" evidence="4 7"/>
<dbReference type="SUPFAM" id="SSF51735">
    <property type="entry name" value="NAD(P)-binding Rossmann-fold domains"/>
    <property type="match status" value="1"/>
</dbReference>
<dbReference type="CDD" id="cd05260">
    <property type="entry name" value="GDP_MD_SDR_e"/>
    <property type="match status" value="1"/>
</dbReference>
<comment type="cofactor">
    <cofactor evidence="2 7">
        <name>NADP(+)</name>
        <dbReference type="ChEBI" id="CHEBI:58349"/>
    </cofactor>
</comment>
<dbReference type="FunFam" id="3.40.50.720:FF:000924">
    <property type="entry name" value="GDP-mannose 4,6 dehydratase"/>
    <property type="match status" value="1"/>
</dbReference>
<dbReference type="Gene3D" id="3.40.50.720">
    <property type="entry name" value="NAD(P)-binding Rossmann-like Domain"/>
    <property type="match status" value="1"/>
</dbReference>
<dbReference type="PANTHER" id="PTHR43715:SF1">
    <property type="entry name" value="GDP-MANNOSE 4,6 DEHYDRATASE"/>
    <property type="match status" value="1"/>
</dbReference>
<keyword evidence="7" id="KW-0521">NADP</keyword>
<dbReference type="Pfam" id="PF16363">
    <property type="entry name" value="GDP_Man_Dehyd"/>
    <property type="match status" value="1"/>
</dbReference>
<comment type="similarity">
    <text evidence="3 7">Belongs to the NAD(P)-dependent epimerase/dehydratase family. GDP-mannose 4,6-dehydratase subfamily.</text>
</comment>
<evidence type="ECO:0000256" key="2">
    <source>
        <dbReference type="ARBA" id="ARBA00001937"/>
    </source>
</evidence>
<comment type="catalytic activity">
    <reaction evidence="1 7">
        <text>GDP-alpha-D-mannose = GDP-4-dehydro-alpha-D-rhamnose + H2O</text>
        <dbReference type="Rhea" id="RHEA:23820"/>
        <dbReference type="ChEBI" id="CHEBI:15377"/>
        <dbReference type="ChEBI" id="CHEBI:57527"/>
        <dbReference type="ChEBI" id="CHEBI:57964"/>
        <dbReference type="EC" id="4.2.1.47"/>
    </reaction>
</comment>